<evidence type="ECO:0000313" key="4">
    <source>
        <dbReference type="Proteomes" id="UP000295328"/>
    </source>
</evidence>
<dbReference type="PROSITE" id="PS51257">
    <property type="entry name" value="PROKAR_LIPOPROTEIN"/>
    <property type="match status" value="1"/>
</dbReference>
<keyword evidence="2" id="KW-0175">Coiled coil</keyword>
<proteinExistence type="predicted"/>
<feature type="coiled-coil region" evidence="2">
    <location>
        <begin position="29"/>
        <end position="56"/>
    </location>
</feature>
<protein>
    <recommendedName>
        <fullName evidence="5">DUF5067 domain-containing protein</fullName>
    </recommendedName>
</protein>
<sequence length="193" mass="22106">MSTRFVLYCIILLLILTGCNRKSEEEQIKEGMDEAKKELTTRAEKIQNEKSEEKISYEKINDLPQSKDKTIKHNGVKIKILKAKLDSASGQNAENKVNITFIIKNDSDRDVTALSTFQQNFEVFQLDGNKLVKLDAVSTSMYRNMQNEIQNQNEIIVKNKTVKSVITFQTINVSSNILIKSKHLQEKILLKLN</sequence>
<keyword evidence="1" id="KW-0732">Signal</keyword>
<comment type="caution">
    <text evidence="3">The sequence shown here is derived from an EMBL/GenBank/DDBJ whole genome shotgun (WGS) entry which is preliminary data.</text>
</comment>
<evidence type="ECO:0000256" key="1">
    <source>
        <dbReference type="ARBA" id="ARBA00022729"/>
    </source>
</evidence>
<keyword evidence="4" id="KW-1185">Reference proteome</keyword>
<gene>
    <name evidence="3" type="ORF">ERX37_04640</name>
</gene>
<evidence type="ECO:0000313" key="3">
    <source>
        <dbReference type="EMBL" id="TDM03375.1"/>
    </source>
</evidence>
<dbReference type="RefSeq" id="WP_133429471.1">
    <property type="nucleotide sequence ID" value="NZ_BMCC01000001.1"/>
</dbReference>
<organism evidence="3 4">
    <name type="scientific">Macrococcus hajekii</name>
    <dbReference type="NCBI Taxonomy" id="198482"/>
    <lineage>
        <taxon>Bacteria</taxon>
        <taxon>Bacillati</taxon>
        <taxon>Bacillota</taxon>
        <taxon>Bacilli</taxon>
        <taxon>Bacillales</taxon>
        <taxon>Staphylococcaceae</taxon>
        <taxon>Macrococcus</taxon>
    </lineage>
</organism>
<dbReference type="OrthoDB" id="9899853at2"/>
<name>A0A4V3BEA7_9STAP</name>
<dbReference type="Gene3D" id="2.60.40.1240">
    <property type="match status" value="1"/>
</dbReference>
<dbReference type="Proteomes" id="UP000295328">
    <property type="component" value="Unassembled WGS sequence"/>
</dbReference>
<reference evidence="3 4" key="1">
    <citation type="submission" date="2019-01" db="EMBL/GenBank/DDBJ databases">
        <title>Draft genome sequences of the type strains of six Macrococcus species.</title>
        <authorList>
            <person name="Mazhar S."/>
            <person name="Altermann E."/>
            <person name="Hill C."/>
            <person name="Mcauliffe O."/>
        </authorList>
    </citation>
    <scope>NUCLEOTIDE SEQUENCE [LARGE SCALE GENOMIC DNA]</scope>
    <source>
        <strain evidence="3 4">CCM4809</strain>
    </source>
</reference>
<dbReference type="InterPro" id="IPR029050">
    <property type="entry name" value="Immunoprotect_excell_Ig-like"/>
</dbReference>
<evidence type="ECO:0008006" key="5">
    <source>
        <dbReference type="Google" id="ProtNLM"/>
    </source>
</evidence>
<dbReference type="AlphaFoldDB" id="A0A4V3BEA7"/>
<dbReference type="EMBL" id="SCWE01000001">
    <property type="protein sequence ID" value="TDM03375.1"/>
    <property type="molecule type" value="Genomic_DNA"/>
</dbReference>
<evidence type="ECO:0000256" key="2">
    <source>
        <dbReference type="SAM" id="Coils"/>
    </source>
</evidence>
<accession>A0A4V3BEA7</accession>